<reference evidence="1 2" key="1">
    <citation type="submission" date="2017-02" db="EMBL/GenBank/DDBJ databases">
        <title>Paraburkholderia sophoroidis sp. nov. and Paraburkholderia steynii sp. nov. rhizobial symbionts of the fynbos legume Hypocalyptus sophoroides.</title>
        <authorList>
            <person name="Steenkamp E.T."/>
            <person name="Beukes C.W."/>
            <person name="Van Zyl E."/>
            <person name="Avontuur J."/>
            <person name="Chan W.Y."/>
            <person name="Hassen A."/>
            <person name="Palmer M."/>
            <person name="Mthombeni L."/>
            <person name="Phalane F."/>
            <person name="Sereme K."/>
            <person name="Venter S.N."/>
        </authorList>
    </citation>
    <scope>NUCLEOTIDE SEQUENCE [LARGE SCALE GENOMIC DNA]</scope>
    <source>
        <strain evidence="1 2">HC1.1ba</strain>
    </source>
</reference>
<evidence type="ECO:0000313" key="1">
    <source>
        <dbReference type="EMBL" id="TCG06573.1"/>
    </source>
</evidence>
<protein>
    <submittedName>
        <fullName evidence="1">Uncharacterized protein</fullName>
    </submittedName>
</protein>
<accession>A0A4R0X8K7</accession>
<dbReference type="EMBL" id="MWML01000101">
    <property type="protein sequence ID" value="TCG06573.1"/>
    <property type="molecule type" value="Genomic_DNA"/>
</dbReference>
<evidence type="ECO:0000313" key="2">
    <source>
        <dbReference type="Proteomes" id="UP000294200"/>
    </source>
</evidence>
<organism evidence="1 2">
    <name type="scientific">Paraburkholderia steynii</name>
    <dbReference type="NCBI Taxonomy" id="1245441"/>
    <lineage>
        <taxon>Bacteria</taxon>
        <taxon>Pseudomonadati</taxon>
        <taxon>Pseudomonadota</taxon>
        <taxon>Betaproteobacteria</taxon>
        <taxon>Burkholderiales</taxon>
        <taxon>Burkholderiaceae</taxon>
        <taxon>Paraburkholderia</taxon>
    </lineage>
</organism>
<dbReference type="Proteomes" id="UP000294200">
    <property type="component" value="Unassembled WGS sequence"/>
</dbReference>
<name>A0A4R0X8K7_9BURK</name>
<keyword evidence="2" id="KW-1185">Reference proteome</keyword>
<comment type="caution">
    <text evidence="1">The sequence shown here is derived from an EMBL/GenBank/DDBJ whole genome shotgun (WGS) entry which is preliminary data.</text>
</comment>
<dbReference type="AlphaFoldDB" id="A0A4R0X8K7"/>
<proteinExistence type="predicted"/>
<gene>
    <name evidence="1" type="ORF">BZM27_25265</name>
</gene>
<sequence length="104" mass="11536">MHEGANYKNKSEGNLACTAEVGPCTDLRRFMRGRKGIQAHHIVAIEHLEIATTAYTEANAPAVLIPESLHQKVVSPRITAEQNYLGWRRGGKAQAIRIAKRIFS</sequence>